<dbReference type="RefSeq" id="WP_095335048.1">
    <property type="nucleotide sequence ID" value="NZ_NQNY01000014.1"/>
</dbReference>
<dbReference type="EMBL" id="NQNY01000014">
    <property type="protein sequence ID" value="PAK21044.1"/>
    <property type="molecule type" value="Genomic_DNA"/>
</dbReference>
<dbReference type="EC" id="5.1.3.9" evidence="7"/>
<dbReference type="GO" id="GO:0047465">
    <property type="term" value="F:N-acylglucosamine-6-phosphate 2-epimerase activity"/>
    <property type="evidence" value="ECO:0007669"/>
    <property type="project" value="UniProtKB-EC"/>
</dbReference>
<keyword evidence="6 7" id="KW-0119">Carbohydrate metabolism</keyword>
<evidence type="ECO:0000256" key="3">
    <source>
        <dbReference type="ARBA" id="ARBA00005081"/>
    </source>
</evidence>
<dbReference type="NCBIfam" id="NF002231">
    <property type="entry name" value="PRK01130.1"/>
    <property type="match status" value="1"/>
</dbReference>
<dbReference type="PANTHER" id="PTHR36204:SF1">
    <property type="entry name" value="N-ACETYLMANNOSAMINE-6-PHOSPHATE 2-EPIMERASE-RELATED"/>
    <property type="match status" value="1"/>
</dbReference>
<evidence type="ECO:0000256" key="7">
    <source>
        <dbReference type="HAMAP-Rule" id="MF_01235"/>
    </source>
</evidence>
<dbReference type="GO" id="GO:0005975">
    <property type="term" value="P:carbohydrate metabolic process"/>
    <property type="evidence" value="ECO:0007669"/>
    <property type="project" value="UniProtKB-UniRule"/>
</dbReference>
<sequence>MKNKLNKPSFQFFVSCQALEDEPLFGKTTMLKMATAAILGGADGIRTSQINNINLIKKNFPQVPLIGLIKREYDNSDVYISATLKELKALMRTEAEYLAVDATMRKRPKETLEELVTYFNTNNHKQQILLADCSTIEDVKNALKLGIKYIATTLRGATTETKQFSNTENDYQFIKDCEKLVHQNGAFLIAEGGLNHPKDLKAAKAIGCDFAVVGSAITRPRFITRQFIKESSI</sequence>
<keyword evidence="5 7" id="KW-0413">Isomerase</keyword>
<evidence type="ECO:0000256" key="4">
    <source>
        <dbReference type="ARBA" id="ARBA00007439"/>
    </source>
</evidence>
<comment type="function">
    <text evidence="2 7">Converts N-acetylmannosamine-6-phosphate (ManNAc-6-P) to N-acetylglucosamine-6-phosphate (GlcNAc-6-P).</text>
</comment>
<comment type="catalytic activity">
    <reaction evidence="1 7">
        <text>an N-acyl-D-glucosamine 6-phosphate = an N-acyl-D-mannosamine 6-phosphate</text>
        <dbReference type="Rhea" id="RHEA:23932"/>
        <dbReference type="ChEBI" id="CHEBI:57599"/>
        <dbReference type="ChEBI" id="CHEBI:57666"/>
        <dbReference type="EC" id="5.1.3.9"/>
    </reaction>
</comment>
<dbReference type="Pfam" id="PF04131">
    <property type="entry name" value="NanE"/>
    <property type="match status" value="1"/>
</dbReference>
<comment type="similarity">
    <text evidence="4 7">Belongs to the NanE family.</text>
</comment>
<dbReference type="InterPro" id="IPR013785">
    <property type="entry name" value="Aldolase_TIM"/>
</dbReference>
<protein>
    <recommendedName>
        <fullName evidence="7">Putative N-acetylmannosamine-6-phosphate 2-epimerase</fullName>
        <ecNumber evidence="7">5.1.3.9</ecNumber>
    </recommendedName>
    <alternativeName>
        <fullName evidence="7">ManNAc-6-P epimerase</fullName>
    </alternativeName>
</protein>
<dbReference type="AlphaFoldDB" id="A0A269THX7"/>
<evidence type="ECO:0000313" key="9">
    <source>
        <dbReference type="Proteomes" id="UP000216943"/>
    </source>
</evidence>
<reference evidence="9" key="1">
    <citation type="submission" date="2017-08" db="EMBL/GenBank/DDBJ databases">
        <authorList>
            <person name="Alvarez-Ponce D."/>
            <person name="Weitzman C.L."/>
            <person name="Tillett R.L."/>
            <person name="Sandmeier F.C."/>
            <person name="Tracy C.R."/>
        </authorList>
    </citation>
    <scope>NUCLEOTIDE SEQUENCE [LARGE SCALE GENOMIC DNA]</scope>
    <source>
        <strain evidence="9">723</strain>
    </source>
</reference>
<dbReference type="OrthoDB" id="9781704at2"/>
<name>A0A269THX7_9BACT</name>
<gene>
    <name evidence="7" type="primary">nanE</name>
    <name evidence="8" type="ORF">CJJ23_03890</name>
</gene>
<dbReference type="UniPathway" id="UPA00629">
    <property type="reaction ID" value="UER00682"/>
</dbReference>
<dbReference type="PANTHER" id="PTHR36204">
    <property type="entry name" value="N-ACETYLMANNOSAMINE-6-PHOSPHATE 2-EPIMERASE-RELATED"/>
    <property type="match status" value="1"/>
</dbReference>
<organism evidence="8 9">
    <name type="scientific">Mycoplasmopsis agassizii</name>
    <dbReference type="NCBI Taxonomy" id="33922"/>
    <lineage>
        <taxon>Bacteria</taxon>
        <taxon>Bacillati</taxon>
        <taxon>Mycoplasmatota</taxon>
        <taxon>Mycoplasmoidales</taxon>
        <taxon>Metamycoplasmataceae</taxon>
        <taxon>Mycoplasmopsis</taxon>
    </lineage>
</organism>
<comment type="caution">
    <text evidence="8">The sequence shown here is derived from an EMBL/GenBank/DDBJ whole genome shotgun (WGS) entry which is preliminary data.</text>
</comment>
<dbReference type="GO" id="GO:0006053">
    <property type="term" value="P:N-acetylmannosamine catabolic process"/>
    <property type="evidence" value="ECO:0007669"/>
    <property type="project" value="TreeGrafter"/>
</dbReference>
<dbReference type="CDD" id="cd04729">
    <property type="entry name" value="NanE"/>
    <property type="match status" value="1"/>
</dbReference>
<dbReference type="InterPro" id="IPR007260">
    <property type="entry name" value="NanE"/>
</dbReference>
<evidence type="ECO:0000256" key="6">
    <source>
        <dbReference type="ARBA" id="ARBA00023277"/>
    </source>
</evidence>
<proteinExistence type="inferred from homology"/>
<evidence type="ECO:0000256" key="5">
    <source>
        <dbReference type="ARBA" id="ARBA00023235"/>
    </source>
</evidence>
<evidence type="ECO:0000256" key="2">
    <source>
        <dbReference type="ARBA" id="ARBA00002147"/>
    </source>
</evidence>
<dbReference type="InterPro" id="IPR011060">
    <property type="entry name" value="RibuloseP-bd_barrel"/>
</dbReference>
<dbReference type="Gene3D" id="3.20.20.70">
    <property type="entry name" value="Aldolase class I"/>
    <property type="match status" value="1"/>
</dbReference>
<dbReference type="GO" id="GO:0005829">
    <property type="term" value="C:cytosol"/>
    <property type="evidence" value="ECO:0007669"/>
    <property type="project" value="TreeGrafter"/>
</dbReference>
<comment type="pathway">
    <text evidence="3 7">Amino-sugar metabolism; N-acetylneuraminate degradation; D-fructose 6-phosphate from N-acetylneuraminate: step 3/5.</text>
</comment>
<evidence type="ECO:0000256" key="1">
    <source>
        <dbReference type="ARBA" id="ARBA00000056"/>
    </source>
</evidence>
<dbReference type="GO" id="GO:0019262">
    <property type="term" value="P:N-acetylneuraminate catabolic process"/>
    <property type="evidence" value="ECO:0007669"/>
    <property type="project" value="UniProtKB-UniRule"/>
</dbReference>
<dbReference type="SUPFAM" id="SSF51366">
    <property type="entry name" value="Ribulose-phoshate binding barrel"/>
    <property type="match status" value="1"/>
</dbReference>
<dbReference type="Proteomes" id="UP000216943">
    <property type="component" value="Unassembled WGS sequence"/>
</dbReference>
<dbReference type="HAMAP" id="MF_01235">
    <property type="entry name" value="ManNAc6P_epimer"/>
    <property type="match status" value="1"/>
</dbReference>
<evidence type="ECO:0000313" key="8">
    <source>
        <dbReference type="EMBL" id="PAK21044.1"/>
    </source>
</evidence>
<accession>A0A269THX7</accession>